<sequence>MLAGIAFYAHLSMGWLLFLVLFPVPDLSMLGYVAGPRAGAAIYNCFHSTLLPFALLAAGALTASSPTIGGAAIWLAHIGFDRLLGYGLKYAAGFSETHLGRIGGTP</sequence>
<keyword evidence="1" id="KW-0812">Transmembrane</keyword>
<protein>
    <recommendedName>
        <fullName evidence="4">DUF4260 domain-containing protein</fullName>
    </recommendedName>
</protein>
<dbReference type="EMBL" id="BANC01000021">
    <property type="protein sequence ID" value="GAN79470.1"/>
    <property type="molecule type" value="Genomic_DNA"/>
</dbReference>
<dbReference type="AlphaFoldDB" id="A0A0D6PCI2"/>
<gene>
    <name evidence="2" type="ORF">Aam_021_058</name>
</gene>
<dbReference type="Pfam" id="PF14079">
    <property type="entry name" value="DUF4260"/>
    <property type="match status" value="1"/>
</dbReference>
<organism evidence="2 3">
    <name type="scientific">Acidocella aminolytica 101 = DSM 11237</name>
    <dbReference type="NCBI Taxonomy" id="1120923"/>
    <lineage>
        <taxon>Bacteria</taxon>
        <taxon>Pseudomonadati</taxon>
        <taxon>Pseudomonadota</taxon>
        <taxon>Alphaproteobacteria</taxon>
        <taxon>Acetobacterales</taxon>
        <taxon>Acidocellaceae</taxon>
        <taxon>Acidocella</taxon>
    </lineage>
</organism>
<keyword evidence="3" id="KW-1185">Reference proteome</keyword>
<proteinExistence type="predicted"/>
<feature type="transmembrane region" description="Helical" evidence="1">
    <location>
        <begin position="50"/>
        <end position="76"/>
    </location>
</feature>
<dbReference type="Proteomes" id="UP000032668">
    <property type="component" value="Unassembled WGS sequence"/>
</dbReference>
<accession>A0A0D6PCI2</accession>
<comment type="caution">
    <text evidence="2">The sequence shown here is derived from an EMBL/GenBank/DDBJ whole genome shotgun (WGS) entry which is preliminary data.</text>
</comment>
<keyword evidence="1" id="KW-0472">Membrane</keyword>
<evidence type="ECO:0000313" key="3">
    <source>
        <dbReference type="Proteomes" id="UP000032668"/>
    </source>
</evidence>
<evidence type="ECO:0000313" key="2">
    <source>
        <dbReference type="EMBL" id="GAN79470.1"/>
    </source>
</evidence>
<evidence type="ECO:0000256" key="1">
    <source>
        <dbReference type="SAM" id="Phobius"/>
    </source>
</evidence>
<name>A0A0D6PCI2_9PROT</name>
<reference evidence="2 3" key="1">
    <citation type="submission" date="2012-11" db="EMBL/GenBank/DDBJ databases">
        <title>Whole genome sequence of Acidocella aminolytica 101 = DSM 11237.</title>
        <authorList>
            <person name="Azuma Y."/>
            <person name="Higashiura N."/>
            <person name="Hirakawa H."/>
            <person name="Matsushita K."/>
        </authorList>
    </citation>
    <scope>NUCLEOTIDE SEQUENCE [LARGE SCALE GENOMIC DNA]</scope>
    <source>
        <strain evidence="3">101 / DSM 11237</strain>
    </source>
</reference>
<keyword evidence="1" id="KW-1133">Transmembrane helix</keyword>
<dbReference type="InterPro" id="IPR025356">
    <property type="entry name" value="DUF4260"/>
</dbReference>
<evidence type="ECO:0008006" key="4">
    <source>
        <dbReference type="Google" id="ProtNLM"/>
    </source>
</evidence>
<dbReference type="STRING" id="1120923.SAMN02746095_00558"/>